<feature type="compositionally biased region" description="Acidic residues" evidence="4">
    <location>
        <begin position="49"/>
        <end position="65"/>
    </location>
</feature>
<gene>
    <name evidence="7" type="ORF">FVB32_15485</name>
</gene>
<dbReference type="PANTHER" id="PTHR42970">
    <property type="entry name" value="PECTATE LYASE C-RELATED"/>
    <property type="match status" value="1"/>
</dbReference>
<dbReference type="GO" id="GO:0000272">
    <property type="term" value="P:polysaccharide catabolic process"/>
    <property type="evidence" value="ECO:0007669"/>
    <property type="project" value="UniProtKB-KW"/>
</dbReference>
<feature type="region of interest" description="Disordered" evidence="4">
    <location>
        <begin position="447"/>
        <end position="466"/>
    </location>
</feature>
<dbReference type="EMBL" id="VRUR01000002">
    <property type="protein sequence ID" value="TXN35961.1"/>
    <property type="molecule type" value="Genomic_DNA"/>
</dbReference>
<feature type="signal peptide" evidence="5">
    <location>
        <begin position="1"/>
        <end position="26"/>
    </location>
</feature>
<evidence type="ECO:0000313" key="8">
    <source>
        <dbReference type="Proteomes" id="UP000321456"/>
    </source>
</evidence>
<keyword evidence="5" id="KW-0732">Signal</keyword>
<sequence length="504" mass="54846">MCLKSINPLRLHFLYILLLFSIVSCSKDSDLFTEAVQDSIDKEIKEEDSANPDDNPIDDGTEDEGPIINPEDKASELKAFPSAYGAGAYTTGGRGGQVIHVTNLNDSGQGSFREALLTSGPRIIVFDVSGIISLSSRVIMTGEQYGNVTIAGQTAPEGGITITGGRIWWASSKNIIVRYLKFRNGHQSDNGDCLTIARSSSVIVDHCSFSYAKDEALDVSGDANPANGNITLQNNLFGECKTAMIVGSNTATAYGSVSVLRNATANVGWRFPKAGGAVELDVINNVHHNWRHRTIRMDAFDYSLNQINNYYQSGPNTSGGSLHKTWTNSNMSPRIYTSGNHISENIEPSGYKANSSMAWEEFSSSPIQPKSEWFVNSEMPIQGAIPPLMTASEALNYVVENTGAHLYINNSGGVSIYRDSLDEEYIDLIRTDANQVVLKEASYGIMPTEMPSETRPSSYDSDEDGIADAWEVSSYGDLSKTANGDEDGDGYTNIEEFLNSVDFQ</sequence>
<dbReference type="Gene3D" id="2.160.20.10">
    <property type="entry name" value="Single-stranded right-handed beta-helix, Pectin lyase-like"/>
    <property type="match status" value="1"/>
</dbReference>
<dbReference type="GO" id="GO:0005576">
    <property type="term" value="C:extracellular region"/>
    <property type="evidence" value="ECO:0007669"/>
    <property type="project" value="UniProtKB-SubCell"/>
</dbReference>
<dbReference type="InterPro" id="IPR052063">
    <property type="entry name" value="Polysaccharide_Lyase_1"/>
</dbReference>
<dbReference type="PROSITE" id="PS51257">
    <property type="entry name" value="PROKAR_LIPOPROTEIN"/>
    <property type="match status" value="1"/>
</dbReference>
<feature type="chain" id="PRO_5022980807" description="Pectate lyase domain-containing protein" evidence="5">
    <location>
        <begin position="27"/>
        <end position="504"/>
    </location>
</feature>
<evidence type="ECO:0000256" key="5">
    <source>
        <dbReference type="SAM" id="SignalP"/>
    </source>
</evidence>
<dbReference type="RefSeq" id="WP_147744732.1">
    <property type="nucleotide sequence ID" value="NZ_VRUR01000002.1"/>
</dbReference>
<keyword evidence="8" id="KW-1185">Reference proteome</keyword>
<dbReference type="InterPro" id="IPR002022">
    <property type="entry name" value="Pec_lyase"/>
</dbReference>
<proteinExistence type="predicted"/>
<keyword evidence="2" id="KW-0325">Glycoprotein</keyword>
<evidence type="ECO:0000256" key="1">
    <source>
        <dbReference type="ARBA" id="ARBA00022723"/>
    </source>
</evidence>
<dbReference type="PANTHER" id="PTHR42970:SF1">
    <property type="entry name" value="PECTATE LYASE C-RELATED"/>
    <property type="match status" value="1"/>
</dbReference>
<dbReference type="InterPro" id="IPR011050">
    <property type="entry name" value="Pectin_lyase_fold/virulence"/>
</dbReference>
<dbReference type="AlphaFoldDB" id="A0A5C8V3P6"/>
<evidence type="ECO:0000259" key="6">
    <source>
        <dbReference type="SMART" id="SM00656"/>
    </source>
</evidence>
<dbReference type="Proteomes" id="UP000321456">
    <property type="component" value="Unassembled WGS sequence"/>
</dbReference>
<evidence type="ECO:0000256" key="2">
    <source>
        <dbReference type="ARBA" id="ARBA00023180"/>
    </source>
</evidence>
<evidence type="ECO:0000313" key="7">
    <source>
        <dbReference type="EMBL" id="TXN35961.1"/>
    </source>
</evidence>
<protein>
    <recommendedName>
        <fullName evidence="6">Pectate lyase domain-containing protein</fullName>
    </recommendedName>
</protein>
<keyword evidence="1" id="KW-0479">Metal-binding</keyword>
<reference evidence="7 8" key="1">
    <citation type="submission" date="2019-08" db="EMBL/GenBank/DDBJ databases">
        <title>Professor.</title>
        <authorList>
            <person name="Park J.S."/>
        </authorList>
    </citation>
    <scope>NUCLEOTIDE SEQUENCE [LARGE SCALE GENOMIC DNA]</scope>
    <source>
        <strain evidence="7 8">176CP5-101</strain>
    </source>
</reference>
<organism evidence="7 8">
    <name type="scientific">Flagellimonas hymeniacidonis</name>
    <dbReference type="NCBI Taxonomy" id="2603628"/>
    <lineage>
        <taxon>Bacteria</taxon>
        <taxon>Pseudomonadati</taxon>
        <taxon>Bacteroidota</taxon>
        <taxon>Flavobacteriia</taxon>
        <taxon>Flavobacteriales</taxon>
        <taxon>Flavobacteriaceae</taxon>
        <taxon>Flagellimonas</taxon>
    </lineage>
</organism>
<accession>A0A5C8V3P6</accession>
<dbReference type="SMART" id="SM00656">
    <property type="entry name" value="Amb_all"/>
    <property type="match status" value="1"/>
</dbReference>
<dbReference type="GO" id="GO:0016829">
    <property type="term" value="F:lyase activity"/>
    <property type="evidence" value="ECO:0007669"/>
    <property type="project" value="UniProtKB-KW"/>
</dbReference>
<feature type="domain" description="Pectate lyase" evidence="6">
    <location>
        <begin position="94"/>
        <end position="317"/>
    </location>
</feature>
<dbReference type="InterPro" id="IPR012334">
    <property type="entry name" value="Pectin_lyas_fold"/>
</dbReference>
<evidence type="ECO:0000256" key="4">
    <source>
        <dbReference type="SAM" id="MobiDB-lite"/>
    </source>
</evidence>
<keyword evidence="3" id="KW-0456">Lyase</keyword>
<name>A0A5C8V3P6_9FLAO</name>
<feature type="region of interest" description="Disordered" evidence="4">
    <location>
        <begin position="42"/>
        <end position="69"/>
    </location>
</feature>
<dbReference type="SUPFAM" id="SSF51126">
    <property type="entry name" value="Pectin lyase-like"/>
    <property type="match status" value="1"/>
</dbReference>
<evidence type="ECO:0000256" key="3">
    <source>
        <dbReference type="ARBA" id="ARBA00023239"/>
    </source>
</evidence>
<dbReference type="GO" id="GO:0046872">
    <property type="term" value="F:metal ion binding"/>
    <property type="evidence" value="ECO:0007669"/>
    <property type="project" value="UniProtKB-KW"/>
</dbReference>
<comment type="caution">
    <text evidence="7">The sequence shown here is derived from an EMBL/GenBank/DDBJ whole genome shotgun (WGS) entry which is preliminary data.</text>
</comment>